<sequence length="158" mass="18885">MFNFHHKISEQKQFFCSLKKNPVYLLKSIFNGFNSSSGRNVSRAKKMYSIRDFCFKFKLIQSIVFIHTWKPHDANLLHEIIFFRHTEDVERENVSGYDSLKLKKSREARKCQIYNWCYKQLGNLEKKFNLIVSLFQELFRVEICFYEKIETSENACGG</sequence>
<organism evidence="1 2">
    <name type="scientific">Brachionus plicatilis</name>
    <name type="common">Marine rotifer</name>
    <name type="synonym">Brachionus muelleri</name>
    <dbReference type="NCBI Taxonomy" id="10195"/>
    <lineage>
        <taxon>Eukaryota</taxon>
        <taxon>Metazoa</taxon>
        <taxon>Spiralia</taxon>
        <taxon>Gnathifera</taxon>
        <taxon>Rotifera</taxon>
        <taxon>Eurotatoria</taxon>
        <taxon>Monogononta</taxon>
        <taxon>Pseudotrocha</taxon>
        <taxon>Ploima</taxon>
        <taxon>Brachionidae</taxon>
        <taxon>Brachionus</taxon>
    </lineage>
</organism>
<proteinExistence type="predicted"/>
<protein>
    <submittedName>
        <fullName evidence="1">Uncharacterized protein</fullName>
    </submittedName>
</protein>
<dbReference type="AlphaFoldDB" id="A0A3M7RR92"/>
<keyword evidence="2" id="KW-1185">Reference proteome</keyword>
<evidence type="ECO:0000313" key="1">
    <source>
        <dbReference type="EMBL" id="RNA26052.1"/>
    </source>
</evidence>
<accession>A0A3M7RR92</accession>
<comment type="caution">
    <text evidence="1">The sequence shown here is derived from an EMBL/GenBank/DDBJ whole genome shotgun (WGS) entry which is preliminary data.</text>
</comment>
<dbReference type="EMBL" id="REGN01002809">
    <property type="protein sequence ID" value="RNA26052.1"/>
    <property type="molecule type" value="Genomic_DNA"/>
</dbReference>
<reference evidence="1 2" key="1">
    <citation type="journal article" date="2018" name="Sci. Rep.">
        <title>Genomic signatures of local adaptation to the degree of environmental predictability in rotifers.</title>
        <authorList>
            <person name="Franch-Gras L."/>
            <person name="Hahn C."/>
            <person name="Garcia-Roger E.M."/>
            <person name="Carmona M.J."/>
            <person name="Serra M."/>
            <person name="Gomez A."/>
        </authorList>
    </citation>
    <scope>NUCLEOTIDE SEQUENCE [LARGE SCALE GENOMIC DNA]</scope>
    <source>
        <strain evidence="1">HYR1</strain>
    </source>
</reference>
<dbReference type="Proteomes" id="UP000276133">
    <property type="component" value="Unassembled WGS sequence"/>
</dbReference>
<name>A0A3M7RR92_BRAPC</name>
<evidence type="ECO:0000313" key="2">
    <source>
        <dbReference type="Proteomes" id="UP000276133"/>
    </source>
</evidence>
<gene>
    <name evidence="1" type="ORF">BpHYR1_030315</name>
</gene>